<feature type="region of interest" description="Disordered" evidence="14">
    <location>
        <begin position="961"/>
        <end position="1016"/>
    </location>
</feature>
<keyword evidence="6" id="KW-0808">Transferase</keyword>
<sequence>MGDVLQPPDPFAQEAAQRAVSEFNGNRQLDRVVESLQRANKRLSEGSNSSKRKAENRIGPWRLGRTLGRGSTGRVRLAKHSSTGQLAAIKIIPKSAAGLKKQHGKVRVDEHGLPYGIEREIIIMKLISHPNIMGLYDVWENQNELYLVLEYVEGGELFDYLINHGRLTEPEAARYFRQIIDAVAYCHKFQICHRDLKPENILLDRNKNIKIADFGMAALETRQKLLETSCGSPHYASPEIVAGKAYHGSPSDVWSCGVILFALLTGHLPFDDPNIRTLLMKVQAGRFHMPSGLGPEAKDLIRSMLKVEPRDRILIDEISSHPFLRRYESSTPHQHTDSIARQLNNLDVSAPVNNPDPDILHNLQTLWHDVPNESILTKLSRPEANPEKMFYYLLQNYKRTHVKEGVSELDLCSARRSDDSSRRTPMSRLPLPPSKPTKSNSVLSVSSLVHSVSVVTTTIQDENGQVLQKSVKEIPNRKGVPVSSRKKKKHRQPLQQRTINVHTQSQVVPFKASTSFNRSVSFSSLKKRLNTGPPRPEKRLTNDSDLAEFKYLVDTIFEGTVLGDGATGSDRKSRGNSGFVSVLDPRARRGKLSLPSTVLGNTPSPLQRVHADSIDLTFSTDSVSHMGLNNTSATTENTIATAPVEAVSTPRKAKVSSITRSFSGRKSLKSNSTRNLSSFLDSQRTTITLDDYNKKQTNRQFHLALPEVDRPISNLTTSTATTGTLRPTSTLSTATESTPYKSQGRGKSFDFSMLDSDISYSVHAAVQVPIQNSSQDQFVRLRNANTAKSHFDEDKFADADEAVCQKNFIYDANANSSQLKVHRKADSASTQGSATRYPTIRCSLLNGSNYDLPEDTDKQLNLTPEKEKVKVVQQWKPQEVSLSVFADPEEDSADSAAPSKQNANIFEEENRVDPRVLDRIKRASMFSAEGSSKQSRSHRSSLLFASARMSLASTANRASSLFQRKPPDLSPADPVFNQRESHEEEKEKEQEQEKEAEKEAGKEPERERGIEKKEEAKEVARPSWFMRVFNSITKHKRSKTPLRRRKTSGRRSFNPHLFRSYAFIETDYLTSQQAKEFLLDKDNRRTNINIEQSPDSDRELICSFSGKDDKEKVVFKVEFEDQIGSQYGFGGCFVKIIKVRGGILTFNRCCKVIEENLGLLDRQKKDELE</sequence>
<dbReference type="AlphaFoldDB" id="A0A448YJA1"/>
<evidence type="ECO:0000256" key="8">
    <source>
        <dbReference type="ARBA" id="ARBA00022777"/>
    </source>
</evidence>
<feature type="region of interest" description="Disordered" evidence="14">
    <location>
        <begin position="40"/>
        <end position="67"/>
    </location>
</feature>
<reference evidence="16 17" key="1">
    <citation type="submission" date="2018-12" db="EMBL/GenBank/DDBJ databases">
        <authorList>
            <person name="Tiukova I."/>
            <person name="Dainat J."/>
        </authorList>
    </citation>
    <scope>NUCLEOTIDE SEQUENCE [LARGE SCALE GENOMIC DNA]</scope>
</reference>
<evidence type="ECO:0000256" key="2">
    <source>
        <dbReference type="ARBA" id="ARBA00010791"/>
    </source>
</evidence>
<dbReference type="Pfam" id="PF00069">
    <property type="entry name" value="Pkinase"/>
    <property type="match status" value="1"/>
</dbReference>
<proteinExistence type="inferred from homology"/>
<evidence type="ECO:0000256" key="3">
    <source>
        <dbReference type="ARBA" id="ARBA00012513"/>
    </source>
</evidence>
<dbReference type="EMBL" id="CAACVR010000008">
    <property type="protein sequence ID" value="VEU20923.1"/>
    <property type="molecule type" value="Genomic_DNA"/>
</dbReference>
<keyword evidence="7 13" id="KW-0547">Nucleotide-binding</keyword>
<dbReference type="SUPFAM" id="SSF56112">
    <property type="entry name" value="Protein kinase-like (PK-like)"/>
    <property type="match status" value="1"/>
</dbReference>
<evidence type="ECO:0000256" key="7">
    <source>
        <dbReference type="ARBA" id="ARBA00022741"/>
    </source>
</evidence>
<comment type="subcellular location">
    <subcellularLocation>
        <location evidence="1">Bud neck</location>
    </subcellularLocation>
</comment>
<feature type="region of interest" description="Disordered" evidence="14">
    <location>
        <begin position="887"/>
        <end position="910"/>
    </location>
</feature>
<feature type="domain" description="Protein kinase" evidence="15">
    <location>
        <begin position="61"/>
        <end position="324"/>
    </location>
</feature>
<dbReference type="GO" id="GO:0005940">
    <property type="term" value="C:septin ring"/>
    <property type="evidence" value="ECO:0007669"/>
    <property type="project" value="UniProtKB-ARBA"/>
</dbReference>
<keyword evidence="8" id="KW-0418">Kinase</keyword>
<keyword evidence="4" id="KW-0723">Serine/threonine-protein kinase</keyword>
<dbReference type="OrthoDB" id="504170at2759"/>
<keyword evidence="17" id="KW-1185">Reference proteome</keyword>
<evidence type="ECO:0000256" key="5">
    <source>
        <dbReference type="ARBA" id="ARBA00022553"/>
    </source>
</evidence>
<evidence type="ECO:0000256" key="1">
    <source>
        <dbReference type="ARBA" id="ARBA00004266"/>
    </source>
</evidence>
<feature type="region of interest" description="Disordered" evidence="14">
    <location>
        <begin position="413"/>
        <end position="440"/>
    </location>
</feature>
<evidence type="ECO:0000256" key="14">
    <source>
        <dbReference type="SAM" id="MobiDB-lite"/>
    </source>
</evidence>
<dbReference type="CDD" id="cd14081">
    <property type="entry name" value="STKc_BRSK1_2"/>
    <property type="match status" value="1"/>
</dbReference>
<dbReference type="PROSITE" id="PS00108">
    <property type="entry name" value="PROTEIN_KINASE_ST"/>
    <property type="match status" value="1"/>
</dbReference>
<dbReference type="Proteomes" id="UP000290900">
    <property type="component" value="Unassembled WGS sequence"/>
</dbReference>
<name>A0A448YJA1_BRENA</name>
<dbReference type="GO" id="GO:0001558">
    <property type="term" value="P:regulation of cell growth"/>
    <property type="evidence" value="ECO:0007669"/>
    <property type="project" value="UniProtKB-ARBA"/>
</dbReference>
<evidence type="ECO:0000313" key="16">
    <source>
        <dbReference type="EMBL" id="VEU20923.1"/>
    </source>
</evidence>
<dbReference type="InParanoid" id="A0A448YJA1"/>
<protein>
    <recommendedName>
        <fullName evidence="3">non-specific serine/threonine protein kinase</fullName>
        <ecNumber evidence="3">2.7.11.1</ecNumber>
    </recommendedName>
</protein>
<evidence type="ECO:0000256" key="9">
    <source>
        <dbReference type="ARBA" id="ARBA00022840"/>
    </source>
</evidence>
<evidence type="ECO:0000256" key="13">
    <source>
        <dbReference type="PROSITE-ProRule" id="PRU10141"/>
    </source>
</evidence>
<dbReference type="GO" id="GO:0060258">
    <property type="term" value="P:negative regulation of filamentous growth"/>
    <property type="evidence" value="ECO:0007669"/>
    <property type="project" value="UniProtKB-ARBA"/>
</dbReference>
<organism evidence="16 17">
    <name type="scientific">Brettanomyces naardenensis</name>
    <name type="common">Yeast</name>
    <dbReference type="NCBI Taxonomy" id="13370"/>
    <lineage>
        <taxon>Eukaryota</taxon>
        <taxon>Fungi</taxon>
        <taxon>Dikarya</taxon>
        <taxon>Ascomycota</taxon>
        <taxon>Saccharomycotina</taxon>
        <taxon>Pichiomycetes</taxon>
        <taxon>Pichiales</taxon>
        <taxon>Pichiaceae</taxon>
        <taxon>Brettanomyces</taxon>
    </lineage>
</organism>
<dbReference type="PROSITE" id="PS00107">
    <property type="entry name" value="PROTEIN_KINASE_ATP"/>
    <property type="match status" value="1"/>
</dbReference>
<dbReference type="GO" id="GO:0005935">
    <property type="term" value="C:cellular bud neck"/>
    <property type="evidence" value="ECO:0007669"/>
    <property type="project" value="UniProtKB-SubCell"/>
</dbReference>
<evidence type="ECO:0000256" key="4">
    <source>
        <dbReference type="ARBA" id="ARBA00022527"/>
    </source>
</evidence>
<feature type="compositionally biased region" description="Low complexity" evidence="14">
    <location>
        <begin position="717"/>
        <end position="733"/>
    </location>
</feature>
<dbReference type="InterPro" id="IPR017441">
    <property type="entry name" value="Protein_kinase_ATP_BS"/>
</dbReference>
<dbReference type="GO" id="GO:0004674">
    <property type="term" value="F:protein serine/threonine kinase activity"/>
    <property type="evidence" value="ECO:0007669"/>
    <property type="project" value="UniProtKB-KW"/>
</dbReference>
<dbReference type="InterPro" id="IPR000719">
    <property type="entry name" value="Prot_kinase_dom"/>
</dbReference>
<comment type="similarity">
    <text evidence="2">Belongs to the protein kinase superfamily. CAMK Ser/Thr protein kinase family. NIM1 subfamily.</text>
</comment>
<feature type="binding site" evidence="13">
    <location>
        <position position="90"/>
    </location>
    <ligand>
        <name>ATP</name>
        <dbReference type="ChEBI" id="CHEBI:30616"/>
    </ligand>
</feature>
<feature type="compositionally biased region" description="Basic and acidic residues" evidence="14">
    <location>
        <begin position="979"/>
        <end position="1016"/>
    </location>
</feature>
<comment type="catalytic activity">
    <reaction evidence="11">
        <text>L-threonyl-[protein] + ATP = O-phospho-L-threonyl-[protein] + ADP + H(+)</text>
        <dbReference type="Rhea" id="RHEA:46608"/>
        <dbReference type="Rhea" id="RHEA-COMP:11060"/>
        <dbReference type="Rhea" id="RHEA-COMP:11605"/>
        <dbReference type="ChEBI" id="CHEBI:15378"/>
        <dbReference type="ChEBI" id="CHEBI:30013"/>
        <dbReference type="ChEBI" id="CHEBI:30616"/>
        <dbReference type="ChEBI" id="CHEBI:61977"/>
        <dbReference type="ChEBI" id="CHEBI:456216"/>
        <dbReference type="EC" id="2.7.11.1"/>
    </reaction>
</comment>
<dbReference type="GO" id="GO:0030447">
    <property type="term" value="P:filamentous growth"/>
    <property type="evidence" value="ECO:0007669"/>
    <property type="project" value="UniProtKB-ARBA"/>
</dbReference>
<accession>A0A448YJA1</accession>
<dbReference type="PANTHER" id="PTHR24346:SF110">
    <property type="entry name" value="NON-SPECIFIC SERINE_THREONINE PROTEIN KINASE"/>
    <property type="match status" value="1"/>
</dbReference>
<dbReference type="FunFam" id="1.10.510.10:FF:000394">
    <property type="entry name" value="Serine/threonine-protein kinase HSL1"/>
    <property type="match status" value="1"/>
</dbReference>
<dbReference type="Gene3D" id="1.10.510.10">
    <property type="entry name" value="Transferase(Phosphotransferase) domain 1"/>
    <property type="match status" value="1"/>
</dbReference>
<dbReference type="SMART" id="SM00220">
    <property type="entry name" value="S_TKc"/>
    <property type="match status" value="1"/>
</dbReference>
<feature type="region of interest" description="Disordered" evidence="14">
    <location>
        <begin position="476"/>
        <end position="496"/>
    </location>
</feature>
<evidence type="ECO:0000256" key="11">
    <source>
        <dbReference type="ARBA" id="ARBA00047899"/>
    </source>
</evidence>
<dbReference type="InterPro" id="IPR011009">
    <property type="entry name" value="Kinase-like_dom_sf"/>
</dbReference>
<evidence type="ECO:0000256" key="10">
    <source>
        <dbReference type="ARBA" id="ARBA00023054"/>
    </source>
</evidence>
<evidence type="ECO:0000256" key="12">
    <source>
        <dbReference type="ARBA" id="ARBA00048679"/>
    </source>
</evidence>
<feature type="region of interest" description="Disordered" evidence="14">
    <location>
        <begin position="717"/>
        <end position="742"/>
    </location>
</feature>
<feature type="compositionally biased region" description="Basic and acidic residues" evidence="14">
    <location>
        <begin position="413"/>
        <end position="422"/>
    </location>
</feature>
<dbReference type="STRING" id="13370.A0A448YJA1"/>
<dbReference type="PANTHER" id="PTHR24346">
    <property type="entry name" value="MAP/MICROTUBULE AFFINITY-REGULATING KINASE"/>
    <property type="match status" value="1"/>
</dbReference>
<dbReference type="GO" id="GO:0035556">
    <property type="term" value="P:intracellular signal transduction"/>
    <property type="evidence" value="ECO:0007669"/>
    <property type="project" value="TreeGrafter"/>
</dbReference>
<evidence type="ECO:0000256" key="6">
    <source>
        <dbReference type="ARBA" id="ARBA00022679"/>
    </source>
</evidence>
<dbReference type="InterPro" id="IPR008271">
    <property type="entry name" value="Ser/Thr_kinase_AS"/>
</dbReference>
<comment type="catalytic activity">
    <reaction evidence="12">
        <text>L-seryl-[protein] + ATP = O-phospho-L-seryl-[protein] + ADP + H(+)</text>
        <dbReference type="Rhea" id="RHEA:17989"/>
        <dbReference type="Rhea" id="RHEA-COMP:9863"/>
        <dbReference type="Rhea" id="RHEA-COMP:11604"/>
        <dbReference type="ChEBI" id="CHEBI:15378"/>
        <dbReference type="ChEBI" id="CHEBI:29999"/>
        <dbReference type="ChEBI" id="CHEBI:30616"/>
        <dbReference type="ChEBI" id="CHEBI:83421"/>
        <dbReference type="ChEBI" id="CHEBI:456216"/>
        <dbReference type="EC" id="2.7.11.1"/>
    </reaction>
</comment>
<dbReference type="GO" id="GO:0005524">
    <property type="term" value="F:ATP binding"/>
    <property type="evidence" value="ECO:0007669"/>
    <property type="project" value="UniProtKB-UniRule"/>
</dbReference>
<evidence type="ECO:0000313" key="17">
    <source>
        <dbReference type="Proteomes" id="UP000290900"/>
    </source>
</evidence>
<evidence type="ECO:0000259" key="15">
    <source>
        <dbReference type="PROSITE" id="PS50011"/>
    </source>
</evidence>
<dbReference type="PROSITE" id="PS50011">
    <property type="entry name" value="PROTEIN_KINASE_DOM"/>
    <property type="match status" value="1"/>
</dbReference>
<dbReference type="EC" id="2.7.11.1" evidence="3"/>
<keyword evidence="10" id="KW-0175">Coiled coil</keyword>
<gene>
    <name evidence="16" type="ORF">BRENAR_LOCUS1658</name>
</gene>
<keyword evidence="9 13" id="KW-0067">ATP-binding</keyword>
<keyword evidence="5" id="KW-0597">Phosphoprotein</keyword>